<evidence type="ECO:0000256" key="1">
    <source>
        <dbReference type="ARBA" id="ARBA00022603"/>
    </source>
</evidence>
<dbReference type="STRING" id="1917485.BOO69_17770"/>
<evidence type="ECO:0000313" key="4">
    <source>
        <dbReference type="Proteomes" id="UP000181897"/>
    </source>
</evidence>
<protein>
    <submittedName>
        <fullName evidence="3">Uncharacterized protein</fullName>
    </submittedName>
</protein>
<reference evidence="3 4" key="1">
    <citation type="submission" date="2016-11" db="EMBL/GenBank/DDBJ databases">
        <title>Complete genome sequence of Sulfitobacter sp. AM1-D1, a toxic bacteria associated with marine dinoflagellate Alexandrium minutum in East China Sea.</title>
        <authorList>
            <person name="Yang Q."/>
            <person name="Zhang X."/>
            <person name="Tian X."/>
        </authorList>
    </citation>
    <scope>NUCLEOTIDE SEQUENCE [LARGE SCALE GENOMIC DNA]</scope>
    <source>
        <strain evidence="3 4">AM1-D1</strain>
    </source>
</reference>
<dbReference type="Pfam" id="PF04989">
    <property type="entry name" value="RMNT_CmcI"/>
    <property type="match status" value="1"/>
</dbReference>
<proteinExistence type="predicted"/>
<dbReference type="GO" id="GO:0008610">
    <property type="term" value="P:lipid biosynthetic process"/>
    <property type="evidence" value="ECO:0007669"/>
    <property type="project" value="InterPro"/>
</dbReference>
<keyword evidence="1" id="KW-0489">Methyltransferase</keyword>
<dbReference type="EMBL" id="CP018076">
    <property type="protein sequence ID" value="APE45053.1"/>
    <property type="molecule type" value="Genomic_DNA"/>
</dbReference>
<organism evidence="3 4">
    <name type="scientific">Sulfitobacter alexandrii</name>
    <dbReference type="NCBI Taxonomy" id="1917485"/>
    <lineage>
        <taxon>Bacteria</taxon>
        <taxon>Pseudomonadati</taxon>
        <taxon>Pseudomonadota</taxon>
        <taxon>Alphaproteobacteria</taxon>
        <taxon>Rhodobacterales</taxon>
        <taxon>Roseobacteraceae</taxon>
        <taxon>Sulfitobacter</taxon>
    </lineage>
</organism>
<keyword evidence="2" id="KW-0808">Transferase</keyword>
<name>A0A1J0WL89_9RHOB</name>
<accession>A0A1J0WL89</accession>
<dbReference type="GO" id="GO:0071770">
    <property type="term" value="P:DIM/DIP cell wall layer assembly"/>
    <property type="evidence" value="ECO:0007669"/>
    <property type="project" value="TreeGrafter"/>
</dbReference>
<dbReference type="InterPro" id="IPR029063">
    <property type="entry name" value="SAM-dependent_MTases_sf"/>
</dbReference>
<dbReference type="AlphaFoldDB" id="A0A1J0WL89"/>
<dbReference type="GO" id="GO:0032259">
    <property type="term" value="P:methylation"/>
    <property type="evidence" value="ECO:0007669"/>
    <property type="project" value="UniProtKB-KW"/>
</dbReference>
<dbReference type="InterPro" id="IPR007072">
    <property type="entry name" value="RNMT_CmcI"/>
</dbReference>
<sequence>MVRSFKTPYTRPQLGAFFKGVMQYHYRDVMCNKSPLDIALFLHLINAVKPATYVEIGTKHGGSALLMRDIARMYDLDMQVVTIDRSPPEVDSRFDGIRFVQGNVMDMEGTWQRNNLFDLPRPWLICEDSAHTYSACMGVLKFFEQHLQKGEYLIMEDAILAELDLGDKFDGGPSRALEEYLDNNPGVYEIDTSYCDMFGTNATTNPNGYLRKL</sequence>
<keyword evidence="4" id="KW-1185">Reference proteome</keyword>
<dbReference type="Gene3D" id="3.40.50.150">
    <property type="entry name" value="Vaccinia Virus protein VP39"/>
    <property type="match status" value="1"/>
</dbReference>
<dbReference type="OrthoDB" id="7690777at2"/>
<dbReference type="Proteomes" id="UP000181897">
    <property type="component" value="Chromosome"/>
</dbReference>
<dbReference type="PANTHER" id="PTHR40048">
    <property type="entry name" value="RHAMNOSYL O-METHYLTRANSFERASE"/>
    <property type="match status" value="1"/>
</dbReference>
<evidence type="ECO:0000313" key="3">
    <source>
        <dbReference type="EMBL" id="APE45053.1"/>
    </source>
</evidence>
<dbReference type="PANTHER" id="PTHR40048:SF1">
    <property type="entry name" value="RHAMNOSYL O-METHYLTRANSFERASE"/>
    <property type="match status" value="1"/>
</dbReference>
<dbReference type="GO" id="GO:0008168">
    <property type="term" value="F:methyltransferase activity"/>
    <property type="evidence" value="ECO:0007669"/>
    <property type="project" value="UniProtKB-KW"/>
</dbReference>
<gene>
    <name evidence="3" type="ORF">BOO69_17770</name>
</gene>
<dbReference type="SUPFAM" id="SSF53335">
    <property type="entry name" value="S-adenosyl-L-methionine-dependent methyltransferases"/>
    <property type="match status" value="1"/>
</dbReference>
<dbReference type="KEGG" id="suam:BOO69_17770"/>
<dbReference type="RefSeq" id="WP_071973399.1">
    <property type="nucleotide sequence ID" value="NZ_CP018076.1"/>
</dbReference>
<evidence type="ECO:0000256" key="2">
    <source>
        <dbReference type="ARBA" id="ARBA00022679"/>
    </source>
</evidence>
<dbReference type="GO" id="GO:0005886">
    <property type="term" value="C:plasma membrane"/>
    <property type="evidence" value="ECO:0007669"/>
    <property type="project" value="TreeGrafter"/>
</dbReference>